<dbReference type="PANTHER" id="PTHR37327">
    <property type="entry name" value="CHROMOSOME 1, WHOLE GENOME SHOTGUN SEQUENCE"/>
    <property type="match status" value="1"/>
</dbReference>
<evidence type="ECO:0000256" key="1">
    <source>
        <dbReference type="SAM" id="Coils"/>
    </source>
</evidence>
<feature type="region of interest" description="Disordered" evidence="2">
    <location>
        <begin position="200"/>
        <end position="226"/>
    </location>
</feature>
<dbReference type="Gene3D" id="1.20.58.80">
    <property type="entry name" value="Phosphotransferase system, lactose/cellobiose-type IIA subunit"/>
    <property type="match status" value="1"/>
</dbReference>
<feature type="region of interest" description="Disordered" evidence="2">
    <location>
        <begin position="308"/>
        <end position="429"/>
    </location>
</feature>
<evidence type="ECO:0000256" key="2">
    <source>
        <dbReference type="SAM" id="MobiDB-lite"/>
    </source>
</evidence>
<feature type="compositionally biased region" description="Polar residues" evidence="2">
    <location>
        <begin position="725"/>
        <end position="734"/>
    </location>
</feature>
<dbReference type="VEuPathDB" id="FungiDB:SI65_03548"/>
<feature type="compositionally biased region" description="Basic and acidic residues" evidence="2">
    <location>
        <begin position="405"/>
        <end position="417"/>
    </location>
</feature>
<comment type="caution">
    <text evidence="4">The sequence shown here is derived from an EMBL/GenBank/DDBJ whole genome shotgun (WGS) entry which is preliminary data.</text>
</comment>
<dbReference type="InterPro" id="IPR007330">
    <property type="entry name" value="MIT_dom"/>
</dbReference>
<dbReference type="PANTHER" id="PTHR37327:SF1">
    <property type="entry name" value="MICROTUBULE INTERACTING AND TRANSPORT DOMAIN-CONTAINING PROTEIN"/>
    <property type="match status" value="1"/>
</dbReference>
<dbReference type="STRING" id="573508.A0A1E3BHQ9"/>
<dbReference type="InterPro" id="IPR036181">
    <property type="entry name" value="MIT_dom_sf"/>
</dbReference>
<sequence length="1203" mass="130794">MSPDRTSPYKPDCSGQASKLGTSTPSISRLVSTHRADSPPTSPGDTGAVREGLGNLNRWSQSTASNKSPPGYAGHHRGSSRISDYDDLNPPKGHVSPTKKTPFRHSPQIIGISVNASDQLAENHTTKLYSNTRPGSGVQPTISIPNTVLSRSAHASAESTSTFTSLFHDPWKKGQDLGLNSSEVDTPSHRVSPISQAYSKEMAANSPSTEENPSPFADTETYKGKHQRGQSQKTMLSKALQKANTAVLLDNAANFEGAMDAYNDACYLLQLVMLRSNGGEDEKLKLQEIRDTYMIRVTELERMDFSVRESGGKALPERPLSQESDDDLFHPREEDYDETFSGNSISPRQHPSELYSDNEISEEPRTLASDQIPPRRQSLLPSAFNDSLKSRGQYNRPQSQSSWHQSRDGSWEGRNHAADSGSSFTLSPTRNLSMASDIEGNHAYLSRYSELPLPGMDAKDTNESTSWLDTIDESGASSPSSLRSKRSSAYLRQRTSRLLSRGTEAEFDAALDAAVEAAYDEGLEPAIDIDDGSAADDIVANARRNVELAKQRVREAEREAEVAMTRGREMRHFQEHAMLDQPNNLDREYLDEEAEEEERLLEEMTMGYVMDDFEFDVQSKSALPRQSDSSSFSGRTWESSAASNNTTAGAALSTLAEDKVLTSAAAKRQSNTLPLAQPAPAISSIVPDPSPGSSVRERRLSGRDSKELKIDTSARLRDDSDASALESSTSQLTSRPLPLPKDERQTSLPNNVNQNLDPASALRPGMNSDDRNASIGSLSEGTSTSIGLNKALTQEDEEDTSTGLSTVLSPTRAIGKVPSAPDNLGKQSASSKAFRVRNVSVPAPDLTADSPGTPSSSMFPTLDIQKGMATGTVPILPTPTGVNFTPNGLPSDGLYLFDSHIHSPTQPGFPNTMVANHPAPLEPCPESFLLRPFWLMRCIYQTIAHPSGGYLSTKLFIPRDAWRVKNAKIKALEEKVSSCDLLTAALLKLSQVDMYDADAVLEEMQLFESVLDQVQTALSKKLGSEVGVQGAMPLFKMSPVSDDTMGAADTLPSKASNGPSTKSYLSSWRKLRSKNSGFGSAAPPPNSKETSKDNLTINTLPMTLTPTTQPAKRNVTQLQFNGPNANYMGALARLCDAAQAIDQIAQQVEDPGLKHSSPTLVGLELSTRHAAEFFGFYICRFVLNDIGLMLDKFIKRGSEWVLT</sequence>
<feature type="compositionally biased region" description="Polar residues" evidence="2">
    <location>
        <begin position="774"/>
        <end position="784"/>
    </location>
</feature>
<feature type="coiled-coil region" evidence="1">
    <location>
        <begin position="539"/>
        <end position="566"/>
    </location>
</feature>
<feature type="domain" description="MIT" evidence="3">
    <location>
        <begin position="236"/>
        <end position="301"/>
    </location>
</feature>
<feature type="compositionally biased region" description="Polar residues" evidence="2">
    <location>
        <begin position="1053"/>
        <end position="1066"/>
    </location>
</feature>
<feature type="region of interest" description="Disordered" evidence="2">
    <location>
        <begin position="469"/>
        <end position="489"/>
    </location>
</feature>
<dbReference type="SUPFAM" id="SSF116846">
    <property type="entry name" value="MIT domain"/>
    <property type="match status" value="1"/>
</dbReference>
<reference evidence="4 5" key="1">
    <citation type="journal article" date="2016" name="BMC Genomics">
        <title>Comparative genomic and transcriptomic analyses of the Fuzhuan brick tea-fermentation fungus Aspergillus cristatus.</title>
        <authorList>
            <person name="Ge Y."/>
            <person name="Wang Y."/>
            <person name="Liu Y."/>
            <person name="Tan Y."/>
            <person name="Ren X."/>
            <person name="Zhang X."/>
            <person name="Hyde K.D."/>
            <person name="Liu Y."/>
            <person name="Liu Z."/>
        </authorList>
    </citation>
    <scope>NUCLEOTIDE SEQUENCE [LARGE SCALE GENOMIC DNA]</scope>
    <source>
        <strain evidence="4 5">GZAAS20.1005</strain>
    </source>
</reference>
<feature type="compositionally biased region" description="Polar residues" evidence="2">
    <location>
        <begin position="420"/>
        <end position="429"/>
    </location>
</feature>
<feature type="region of interest" description="Disordered" evidence="2">
    <location>
        <begin position="1045"/>
        <end position="1095"/>
    </location>
</feature>
<accession>A0A1E3BHQ9</accession>
<dbReference type="Proteomes" id="UP000094569">
    <property type="component" value="Unassembled WGS sequence"/>
</dbReference>
<protein>
    <recommendedName>
        <fullName evidence="3">MIT domain-containing protein</fullName>
    </recommendedName>
</protein>
<dbReference type="Pfam" id="PF04212">
    <property type="entry name" value="MIT"/>
    <property type="match status" value="1"/>
</dbReference>
<feature type="compositionally biased region" description="Polar residues" evidence="2">
    <location>
        <begin position="620"/>
        <end position="638"/>
    </location>
</feature>
<keyword evidence="1" id="KW-0175">Coiled coil</keyword>
<feature type="region of interest" description="Disordered" evidence="2">
    <location>
        <begin position="620"/>
        <end position="644"/>
    </location>
</feature>
<proteinExistence type="predicted"/>
<feature type="region of interest" description="Disordered" evidence="2">
    <location>
        <begin position="1"/>
        <end position="106"/>
    </location>
</feature>
<dbReference type="EMBL" id="JXNT01000003">
    <property type="protein sequence ID" value="ODM20495.1"/>
    <property type="molecule type" value="Genomic_DNA"/>
</dbReference>
<feature type="region of interest" description="Disordered" evidence="2">
    <location>
        <begin position="668"/>
        <end position="784"/>
    </location>
</feature>
<evidence type="ECO:0000259" key="3">
    <source>
        <dbReference type="Pfam" id="PF04212"/>
    </source>
</evidence>
<evidence type="ECO:0000313" key="4">
    <source>
        <dbReference type="EMBL" id="ODM20495.1"/>
    </source>
</evidence>
<keyword evidence="5" id="KW-1185">Reference proteome</keyword>
<evidence type="ECO:0000313" key="5">
    <source>
        <dbReference type="Proteomes" id="UP000094569"/>
    </source>
</evidence>
<name>A0A1E3BHQ9_ASPCR</name>
<feature type="compositionally biased region" description="Polar residues" evidence="2">
    <location>
        <begin position="340"/>
        <end position="349"/>
    </location>
</feature>
<dbReference type="OrthoDB" id="2245455at2759"/>
<feature type="compositionally biased region" description="Polar residues" evidence="2">
    <location>
        <begin position="384"/>
        <end position="404"/>
    </location>
</feature>
<feature type="compositionally biased region" description="Polar residues" evidence="2">
    <location>
        <begin position="57"/>
        <end position="68"/>
    </location>
</feature>
<feature type="compositionally biased region" description="Basic and acidic residues" evidence="2">
    <location>
        <begin position="695"/>
        <end position="720"/>
    </location>
</feature>
<organism evidence="4 5">
    <name type="scientific">Aspergillus cristatus</name>
    <name type="common">Chinese Fuzhuan brick tea-fermentation fungus</name>
    <name type="synonym">Eurotium cristatum</name>
    <dbReference type="NCBI Taxonomy" id="573508"/>
    <lineage>
        <taxon>Eukaryota</taxon>
        <taxon>Fungi</taxon>
        <taxon>Dikarya</taxon>
        <taxon>Ascomycota</taxon>
        <taxon>Pezizomycotina</taxon>
        <taxon>Eurotiomycetes</taxon>
        <taxon>Eurotiomycetidae</taxon>
        <taxon>Eurotiales</taxon>
        <taxon>Aspergillaceae</taxon>
        <taxon>Aspergillus</taxon>
        <taxon>Aspergillus subgen. Aspergillus</taxon>
    </lineage>
</organism>
<dbReference type="AlphaFoldDB" id="A0A1E3BHQ9"/>
<gene>
    <name evidence="4" type="ORF">SI65_03548</name>
</gene>
<feature type="compositionally biased region" description="Polar residues" evidence="2">
    <location>
        <begin position="746"/>
        <end position="757"/>
    </location>
</feature>
<feature type="compositionally biased region" description="Polar residues" evidence="2">
    <location>
        <begin position="15"/>
        <end position="31"/>
    </location>
</feature>